<feature type="transmembrane region" description="Helical" evidence="1">
    <location>
        <begin position="27"/>
        <end position="49"/>
    </location>
</feature>
<evidence type="ECO:0000313" key="3">
    <source>
        <dbReference type="EMBL" id="ERH31330.1"/>
    </source>
</evidence>
<dbReference type="GO" id="GO:0005829">
    <property type="term" value="C:cytosol"/>
    <property type="evidence" value="ECO:0007669"/>
    <property type="project" value="TreeGrafter"/>
</dbReference>
<dbReference type="HOGENOM" id="CLU_045532_2_2_11"/>
<dbReference type="InterPro" id="IPR016064">
    <property type="entry name" value="NAD/diacylglycerol_kinase_sf"/>
</dbReference>
<keyword evidence="4" id="KW-1185">Reference proteome</keyword>
<dbReference type="PANTHER" id="PTHR30492:SF0">
    <property type="entry name" value="METHYLGLYOXAL SYNTHASE"/>
    <property type="match status" value="1"/>
</dbReference>
<dbReference type="PATRIC" id="fig|1321816.3.peg.496"/>
<dbReference type="SUPFAM" id="SSF111331">
    <property type="entry name" value="NAD kinase/diacylglycerol kinase-like"/>
    <property type="match status" value="1"/>
</dbReference>
<dbReference type="Gene3D" id="3.40.50.10330">
    <property type="entry name" value="Probable inorganic polyphosphate/atp-NAD kinase, domain 1"/>
    <property type="match status" value="1"/>
</dbReference>
<dbReference type="GO" id="GO:0016301">
    <property type="term" value="F:kinase activity"/>
    <property type="evidence" value="ECO:0007669"/>
    <property type="project" value="UniProtKB-KW"/>
</dbReference>
<name>U1QVA7_9BIFI</name>
<dbReference type="Proteomes" id="UP000016519">
    <property type="component" value="Unassembled WGS sequence"/>
</dbReference>
<keyword evidence="1" id="KW-0812">Transmembrane</keyword>
<dbReference type="InterPro" id="IPR001206">
    <property type="entry name" value="Diacylglycerol_kinase_cat_dom"/>
</dbReference>
<dbReference type="Gene3D" id="2.60.200.40">
    <property type="match status" value="1"/>
</dbReference>
<keyword evidence="1" id="KW-1133">Transmembrane helix</keyword>
<gene>
    <name evidence="3" type="ORF">HMPREF9244_00574</name>
</gene>
<evidence type="ECO:0000256" key="1">
    <source>
        <dbReference type="SAM" id="Phobius"/>
    </source>
</evidence>
<sequence>MKQLCNSEKNATQHIFPDMNKIMTMSWGTFATVAAIIVLAVLIVLGIIASIRKERRQQELAQTVERLSDDHITYAFIINPSKPEAERTRLYIKDYCSIHGIENPLFIDTQLDKDGRACAEEALSMGADVVIAVGGDGTVRTVASAMAYSTHAFGIIPIGTGNLFARNMGIPVDNIEVALSVATSHGSRRVDMGRMSLLDSAEPEHEHGFLVIAGAGFDANMINDTNPELKANISWFAYFVAAFKHLFGKKSRGTILIRTASGAQHTVDNVQFRTIMAGNCGNIPGFTLMPDAQFDDGILDIETIDTRSGILGWMSLLWDVIHKTVTRSSKQSPFATHATVRQYQGISAEVILNKPVLAEVDGDILSQSNHFLFTVDRKALLVRAPQLGSSAEVTGSLPPVQK</sequence>
<reference evidence="3 4" key="1">
    <citation type="submission" date="2013-08" db="EMBL/GenBank/DDBJ databases">
        <authorList>
            <person name="Weinstock G."/>
            <person name="Sodergren E."/>
            <person name="Wylie T."/>
            <person name="Fulton L."/>
            <person name="Fulton R."/>
            <person name="Fronick C."/>
            <person name="O'Laughlin M."/>
            <person name="Godfrey J."/>
            <person name="Miner T."/>
            <person name="Herter B."/>
            <person name="Appelbaum E."/>
            <person name="Cordes M."/>
            <person name="Lek S."/>
            <person name="Wollam A."/>
            <person name="Pepin K.H."/>
            <person name="Palsikar V.B."/>
            <person name="Mitreva M."/>
            <person name="Wilson R.K."/>
        </authorList>
    </citation>
    <scope>NUCLEOTIDE SEQUENCE [LARGE SCALE GENOMIC DNA]</scope>
    <source>
        <strain evidence="3 4">F0580</strain>
    </source>
</reference>
<dbReference type="InterPro" id="IPR004363">
    <property type="entry name" value="Methylgl_synth"/>
</dbReference>
<comment type="caution">
    <text evidence="3">The sequence shown here is derived from an EMBL/GenBank/DDBJ whole genome shotgun (WGS) entry which is preliminary data.</text>
</comment>
<dbReference type="InterPro" id="IPR017438">
    <property type="entry name" value="ATP-NAD_kinase_N"/>
</dbReference>
<dbReference type="GO" id="GO:0008929">
    <property type="term" value="F:methylglyoxal synthase activity"/>
    <property type="evidence" value="ECO:0007669"/>
    <property type="project" value="InterPro"/>
</dbReference>
<organism evidence="3 4">
    <name type="scientific">Alloscardovia omnicolens F0580</name>
    <dbReference type="NCBI Taxonomy" id="1321816"/>
    <lineage>
        <taxon>Bacteria</taxon>
        <taxon>Bacillati</taxon>
        <taxon>Actinomycetota</taxon>
        <taxon>Actinomycetes</taxon>
        <taxon>Bifidobacteriales</taxon>
        <taxon>Bifidobacteriaceae</taxon>
        <taxon>Alloscardovia</taxon>
    </lineage>
</organism>
<dbReference type="AlphaFoldDB" id="U1QVA7"/>
<proteinExistence type="predicted"/>
<feature type="domain" description="DAGKc" evidence="2">
    <location>
        <begin position="109"/>
        <end position="200"/>
    </location>
</feature>
<dbReference type="PROSITE" id="PS50146">
    <property type="entry name" value="DAGK"/>
    <property type="match status" value="1"/>
</dbReference>
<dbReference type="STRING" id="419015.HMPREF3214_00492"/>
<dbReference type="PANTHER" id="PTHR30492">
    <property type="entry name" value="METHYLGLYOXAL SYNTHASE"/>
    <property type="match status" value="1"/>
</dbReference>
<keyword evidence="3" id="KW-0808">Transferase</keyword>
<keyword evidence="1" id="KW-0472">Membrane</keyword>
<dbReference type="EMBL" id="AWSI01000015">
    <property type="protein sequence ID" value="ERH31330.1"/>
    <property type="molecule type" value="Genomic_DNA"/>
</dbReference>
<protein>
    <submittedName>
        <fullName evidence="3">Diacylglycerol kinase catalytic domain protein</fullName>
    </submittedName>
</protein>
<dbReference type="GO" id="GO:0019242">
    <property type="term" value="P:methylglyoxal biosynthetic process"/>
    <property type="evidence" value="ECO:0007669"/>
    <property type="project" value="InterPro"/>
</dbReference>
<evidence type="ECO:0000313" key="4">
    <source>
        <dbReference type="Proteomes" id="UP000016519"/>
    </source>
</evidence>
<evidence type="ECO:0000259" key="2">
    <source>
        <dbReference type="PROSITE" id="PS50146"/>
    </source>
</evidence>
<keyword evidence="3" id="KW-0418">Kinase</keyword>
<dbReference type="Pfam" id="PF00781">
    <property type="entry name" value="DAGK_cat"/>
    <property type="match status" value="1"/>
</dbReference>
<accession>U1QVA7</accession>